<evidence type="ECO:0008006" key="2">
    <source>
        <dbReference type="Google" id="ProtNLM"/>
    </source>
</evidence>
<sequence>MFALGQMPLLENASSVLQVEQLGPLYNRSGNRITPTSQAFWNPHNIRCLVHRIEKEVEAQVNMPVQAVLDSFFFAKTSEIVNGTEDNLNIQAINDTIARLMVDRYVSDILRRKLYYKFYIFEDRPRIITRPQDTYGRHRIVRPSSFNYFAQDPDQRYWDAFRASQECAARRIKRPSLFDVYFQNTMPPPTVPH</sequence>
<dbReference type="EMBL" id="MN739207">
    <property type="protein sequence ID" value="QHS93577.1"/>
    <property type="molecule type" value="Genomic_DNA"/>
</dbReference>
<accession>A0A6C0BMF4</accession>
<evidence type="ECO:0000313" key="1">
    <source>
        <dbReference type="EMBL" id="QHS93577.1"/>
    </source>
</evidence>
<proteinExistence type="predicted"/>
<protein>
    <recommendedName>
        <fullName evidence="2">Capsid protein</fullName>
    </recommendedName>
</protein>
<name>A0A6C0BMF4_9ZZZZ</name>
<reference evidence="1" key="1">
    <citation type="journal article" date="2020" name="Nature">
        <title>Giant virus diversity and host interactions through global metagenomics.</title>
        <authorList>
            <person name="Schulz F."/>
            <person name="Roux S."/>
            <person name="Paez-Espino D."/>
            <person name="Jungbluth S."/>
            <person name="Walsh D.A."/>
            <person name="Denef V.J."/>
            <person name="McMahon K.D."/>
            <person name="Konstantinidis K.T."/>
            <person name="Eloe-Fadrosh E.A."/>
            <person name="Kyrpides N.C."/>
            <person name="Woyke T."/>
        </authorList>
    </citation>
    <scope>NUCLEOTIDE SEQUENCE</scope>
    <source>
        <strain evidence="1">GVMAG-M-3300018080-19</strain>
    </source>
</reference>
<dbReference type="AlphaFoldDB" id="A0A6C0BMF4"/>
<organism evidence="1">
    <name type="scientific">viral metagenome</name>
    <dbReference type="NCBI Taxonomy" id="1070528"/>
    <lineage>
        <taxon>unclassified sequences</taxon>
        <taxon>metagenomes</taxon>
        <taxon>organismal metagenomes</taxon>
    </lineage>
</organism>